<comment type="caution">
    <text evidence="1">The sequence shown here is derived from an EMBL/GenBank/DDBJ whole genome shotgun (WGS) entry which is preliminary data.</text>
</comment>
<dbReference type="AlphaFoldDB" id="A0AAD1X750"/>
<reference evidence="1" key="1">
    <citation type="submission" date="2023-07" db="EMBL/GenBank/DDBJ databases">
        <authorList>
            <consortium name="AG Swart"/>
            <person name="Singh M."/>
            <person name="Singh A."/>
            <person name="Seah K."/>
            <person name="Emmerich C."/>
        </authorList>
    </citation>
    <scope>NUCLEOTIDE SEQUENCE</scope>
    <source>
        <strain evidence="1">DP1</strain>
    </source>
</reference>
<sequence length="265" mass="30357">MYISNPDFIPGCNFKYGGILISRGLVGTTFGLNPLPSRQSAFVPVKKAKVISSPKYQSIPQENFQNESTLRTENNLKEATSLQPKLPEFSLDLKKVVSAEISPKRAVEDLIAQNSQIPQSEEVVKNEEITEVSSVSKEPAKFDKGIRFSKQNDKELFKILNSLCKEQGMPITNFWSDAYPLPKPETDILIALAKRISWKRNRKLDLLKRIRRIANRKTFSVREKKLLKRIINKQKVNGIEDINEIIENFPGKSIERCYEEYDKLL</sequence>
<proteinExistence type="predicted"/>
<keyword evidence="2" id="KW-1185">Reference proteome</keyword>
<accession>A0AAD1X750</accession>
<name>A0AAD1X750_EUPCR</name>
<evidence type="ECO:0000313" key="2">
    <source>
        <dbReference type="Proteomes" id="UP001295684"/>
    </source>
</evidence>
<gene>
    <name evidence="1" type="ORF">ECRASSUSDP1_LOCUS6902</name>
</gene>
<protein>
    <submittedName>
        <fullName evidence="1">Uncharacterized protein</fullName>
    </submittedName>
</protein>
<dbReference type="EMBL" id="CAMPGE010006706">
    <property type="protein sequence ID" value="CAI2365586.1"/>
    <property type="molecule type" value="Genomic_DNA"/>
</dbReference>
<dbReference type="Proteomes" id="UP001295684">
    <property type="component" value="Unassembled WGS sequence"/>
</dbReference>
<evidence type="ECO:0000313" key="1">
    <source>
        <dbReference type="EMBL" id="CAI2365586.1"/>
    </source>
</evidence>
<organism evidence="1 2">
    <name type="scientific">Euplotes crassus</name>
    <dbReference type="NCBI Taxonomy" id="5936"/>
    <lineage>
        <taxon>Eukaryota</taxon>
        <taxon>Sar</taxon>
        <taxon>Alveolata</taxon>
        <taxon>Ciliophora</taxon>
        <taxon>Intramacronucleata</taxon>
        <taxon>Spirotrichea</taxon>
        <taxon>Hypotrichia</taxon>
        <taxon>Euplotida</taxon>
        <taxon>Euplotidae</taxon>
        <taxon>Moneuplotes</taxon>
    </lineage>
</organism>